<evidence type="ECO:0000256" key="5">
    <source>
        <dbReference type="ARBA" id="ARBA00005165"/>
    </source>
</evidence>
<gene>
    <name evidence="19" type="ORF">BD626DRAFT_533010</name>
</gene>
<evidence type="ECO:0000256" key="12">
    <source>
        <dbReference type="ARBA" id="ARBA00022977"/>
    </source>
</evidence>
<dbReference type="Pfam" id="PF02581">
    <property type="entry name" value="TMP-TENI"/>
    <property type="match status" value="1"/>
</dbReference>
<dbReference type="HAMAP" id="MF_00097">
    <property type="entry name" value="TMP_synthase"/>
    <property type="match status" value="1"/>
</dbReference>
<keyword evidence="12" id="KW-0784">Thiamine biosynthesis</keyword>
<comment type="similarity">
    <text evidence="16">In the C-terminal section; belongs to the Thz kinase family.</text>
</comment>
<comment type="pathway">
    <text evidence="5">Cofactor biosynthesis; thiamine diphosphate biosynthesis; thiamine phosphate from 4-amino-2-methyl-5-diphosphomethylpyrimidine and 4-methyl-5-(2-phosphoethyl)-thiazole: step 1/1.</text>
</comment>
<dbReference type="GO" id="GO:0005524">
    <property type="term" value="F:ATP binding"/>
    <property type="evidence" value="ECO:0007669"/>
    <property type="project" value="UniProtKB-KW"/>
</dbReference>
<evidence type="ECO:0000259" key="18">
    <source>
        <dbReference type="Pfam" id="PF02581"/>
    </source>
</evidence>
<dbReference type="PANTHER" id="PTHR20857">
    <property type="entry name" value="THIAMINE-PHOSPHATE PYROPHOSPHORYLASE"/>
    <property type="match status" value="1"/>
</dbReference>
<evidence type="ECO:0000313" key="19">
    <source>
        <dbReference type="EMBL" id="TRM69280.1"/>
    </source>
</evidence>
<evidence type="ECO:0000256" key="7">
    <source>
        <dbReference type="ARBA" id="ARBA00022723"/>
    </source>
</evidence>
<comment type="cofactor">
    <cofactor evidence="2">
        <name>Mg(2+)</name>
        <dbReference type="ChEBI" id="CHEBI:18420"/>
    </cofactor>
</comment>
<evidence type="ECO:0000256" key="6">
    <source>
        <dbReference type="ARBA" id="ARBA00022679"/>
    </source>
</evidence>
<dbReference type="GO" id="GO:0009229">
    <property type="term" value="P:thiamine diphosphate biosynthetic process"/>
    <property type="evidence" value="ECO:0007669"/>
    <property type="project" value="UniProtKB-UniPathway"/>
</dbReference>
<comment type="similarity">
    <text evidence="17">In the N-terminal section; belongs to the thiamine-phosphate synthase family.</text>
</comment>
<name>A0A550CWV9_9AGAR</name>
<evidence type="ECO:0000256" key="2">
    <source>
        <dbReference type="ARBA" id="ARBA00001946"/>
    </source>
</evidence>
<keyword evidence="11" id="KW-0460">Magnesium</keyword>
<dbReference type="PANTHER" id="PTHR20857:SF23">
    <property type="entry name" value="THIAMINE BIOSYNTHETIC BIFUNCTIONAL ENZYME"/>
    <property type="match status" value="1"/>
</dbReference>
<dbReference type="Pfam" id="PF02110">
    <property type="entry name" value="HK"/>
    <property type="match status" value="2"/>
</dbReference>
<dbReference type="SUPFAM" id="SSF53613">
    <property type="entry name" value="Ribokinase-like"/>
    <property type="match status" value="1"/>
</dbReference>
<evidence type="ECO:0000313" key="20">
    <source>
        <dbReference type="Proteomes" id="UP000320762"/>
    </source>
</evidence>
<evidence type="ECO:0000256" key="9">
    <source>
        <dbReference type="ARBA" id="ARBA00022777"/>
    </source>
</evidence>
<sequence>MSPIDYSVYLVTGRDLLPPGQSFESTLTAALSSGVTLVQLREKTADTGDFLTIARTTKAICDAHNVPLLINDRVDIALAVGAAGVHVGQDDMQVKDARALLPPGAIVGVSCNSADDVRRARADGADYVGIGAVYGTMTKNVKNPLLGPRAVGALLALLDGSHIRAVAIGGIGAGNLARTLRGAIADSGRALDGVAVVSDIMASKEPGKAAAKLAAIVKDFKKSMSAPNPEKPLHVPDLLDEVVRVMNVVRELNPLVHQITNTVVTTQSANITLAAGASPIMATAPKKSANWLLSLDVVGAMRVVGPAANLARTPLVFDPVGVGATAFRKRTTQGLLDGFQCVLDCERGVWISVLKGNAGELAAVAGLQTSTPTGIESGLKPIPGAEEVRAKGVDTAGPGFTDPAGFVRALAGREHCTTLLSGATDYVSDGARCVRVSNGVEVLGRVTGSGCMLGSLVATYCAAAAHIADLDAAAAHIADLDGAAAKADVDGADTDTSTVVRGDTSTVVRGDMLVGALTGVLVLSIAAEIAAERPDVHGPGTFLPALMDEVARLAPEEVRARARVEAV</sequence>
<dbReference type="CDD" id="cd00564">
    <property type="entry name" value="TMP_TenI"/>
    <property type="match status" value="1"/>
</dbReference>
<dbReference type="InterPro" id="IPR022998">
    <property type="entry name" value="ThiamineP_synth_TenI"/>
</dbReference>
<comment type="catalytic activity">
    <reaction evidence="1">
        <text>5-(2-hydroxyethyl)-4-methylthiazole + ATP = 4-methyl-5-(2-phosphooxyethyl)-thiazole + ADP + H(+)</text>
        <dbReference type="Rhea" id="RHEA:24212"/>
        <dbReference type="ChEBI" id="CHEBI:15378"/>
        <dbReference type="ChEBI" id="CHEBI:17957"/>
        <dbReference type="ChEBI" id="CHEBI:30616"/>
        <dbReference type="ChEBI" id="CHEBI:58296"/>
        <dbReference type="ChEBI" id="CHEBI:456216"/>
        <dbReference type="EC" id="2.7.1.50"/>
    </reaction>
</comment>
<dbReference type="InterPro" id="IPR034291">
    <property type="entry name" value="TMP_synthase"/>
</dbReference>
<dbReference type="PRINTS" id="PR01099">
    <property type="entry name" value="HYETHTZKNASE"/>
</dbReference>
<keyword evidence="10" id="KW-0067">ATP-binding</keyword>
<accession>A0A550CWV9</accession>
<evidence type="ECO:0000256" key="15">
    <source>
        <dbReference type="ARBA" id="ARBA00047883"/>
    </source>
</evidence>
<dbReference type="Gene3D" id="3.40.1190.20">
    <property type="match status" value="1"/>
</dbReference>
<dbReference type="EMBL" id="VDMD01000001">
    <property type="protein sequence ID" value="TRM69280.1"/>
    <property type="molecule type" value="Genomic_DNA"/>
</dbReference>
<dbReference type="GO" id="GO:0004789">
    <property type="term" value="F:thiamine-phosphate diphosphorylase activity"/>
    <property type="evidence" value="ECO:0007669"/>
    <property type="project" value="UniProtKB-EC"/>
</dbReference>
<dbReference type="STRING" id="97359.A0A550CWV9"/>
<keyword evidence="20" id="KW-1185">Reference proteome</keyword>
<organism evidence="19 20">
    <name type="scientific">Schizophyllum amplum</name>
    <dbReference type="NCBI Taxonomy" id="97359"/>
    <lineage>
        <taxon>Eukaryota</taxon>
        <taxon>Fungi</taxon>
        <taxon>Dikarya</taxon>
        <taxon>Basidiomycota</taxon>
        <taxon>Agaricomycotina</taxon>
        <taxon>Agaricomycetes</taxon>
        <taxon>Agaricomycetidae</taxon>
        <taxon>Agaricales</taxon>
        <taxon>Schizophyllaceae</taxon>
        <taxon>Schizophyllum</taxon>
    </lineage>
</organism>
<evidence type="ECO:0000256" key="3">
    <source>
        <dbReference type="ARBA" id="ARBA00003814"/>
    </source>
</evidence>
<dbReference type="InterPro" id="IPR036206">
    <property type="entry name" value="ThiamineP_synth_sf"/>
</dbReference>
<comment type="caution">
    <text evidence="19">The sequence shown here is derived from an EMBL/GenBank/DDBJ whole genome shotgun (WGS) entry which is preliminary data.</text>
</comment>
<evidence type="ECO:0000256" key="10">
    <source>
        <dbReference type="ARBA" id="ARBA00022840"/>
    </source>
</evidence>
<feature type="domain" description="Thiamine phosphate synthase/TenI" evidence="18">
    <location>
        <begin position="8"/>
        <end position="200"/>
    </location>
</feature>
<dbReference type="NCBIfam" id="TIGR00693">
    <property type="entry name" value="thiE"/>
    <property type="match status" value="1"/>
</dbReference>
<dbReference type="GO" id="GO:0009228">
    <property type="term" value="P:thiamine biosynthetic process"/>
    <property type="evidence" value="ECO:0007669"/>
    <property type="project" value="UniProtKB-KW"/>
</dbReference>
<keyword evidence="6" id="KW-0808">Transferase</keyword>
<comment type="pathway">
    <text evidence="4">Cofactor biosynthesis; thiamine diphosphate biosynthesis; 4-methyl-5-(2-phosphoethyl)-thiazole from 5-(2-hydroxyethyl)-4-methylthiazole: step 1/1.</text>
</comment>
<dbReference type="AlphaFoldDB" id="A0A550CWV9"/>
<dbReference type="InterPro" id="IPR029056">
    <property type="entry name" value="Ribokinase-like"/>
</dbReference>
<dbReference type="InterPro" id="IPR013785">
    <property type="entry name" value="Aldolase_TIM"/>
</dbReference>
<dbReference type="GO" id="GO:0005737">
    <property type="term" value="C:cytoplasm"/>
    <property type="evidence" value="ECO:0007669"/>
    <property type="project" value="TreeGrafter"/>
</dbReference>
<dbReference type="SUPFAM" id="SSF51391">
    <property type="entry name" value="Thiamin phosphate synthase"/>
    <property type="match status" value="1"/>
</dbReference>
<proteinExistence type="inferred from homology"/>
<keyword evidence="7" id="KW-0479">Metal-binding</keyword>
<dbReference type="GO" id="GO:0000287">
    <property type="term" value="F:magnesium ion binding"/>
    <property type="evidence" value="ECO:0007669"/>
    <property type="project" value="InterPro"/>
</dbReference>
<dbReference type="FunFam" id="3.20.20.70:FF:000104">
    <property type="entry name" value="Thiamine biosynthetic bifunctional enzyme"/>
    <property type="match status" value="1"/>
</dbReference>
<reference evidence="19 20" key="1">
    <citation type="journal article" date="2019" name="New Phytol.">
        <title>Comparative genomics reveals unique wood-decay strategies and fruiting body development in the Schizophyllaceae.</title>
        <authorList>
            <person name="Almasi E."/>
            <person name="Sahu N."/>
            <person name="Krizsan K."/>
            <person name="Balint B."/>
            <person name="Kovacs G.M."/>
            <person name="Kiss B."/>
            <person name="Cseklye J."/>
            <person name="Drula E."/>
            <person name="Henrissat B."/>
            <person name="Nagy I."/>
            <person name="Chovatia M."/>
            <person name="Adam C."/>
            <person name="LaButti K."/>
            <person name="Lipzen A."/>
            <person name="Riley R."/>
            <person name="Grigoriev I.V."/>
            <person name="Nagy L.G."/>
        </authorList>
    </citation>
    <scope>NUCLEOTIDE SEQUENCE [LARGE SCALE GENOMIC DNA]</scope>
    <source>
        <strain evidence="19 20">NL-1724</strain>
    </source>
</reference>
<comment type="function">
    <text evidence="3">Condenses 4-methyl-5-(beta-hydroxyethyl)thiazole monophosphate (THZ-P) and 2-methyl-4-amino-5-hydroxymethyl pyrimidine pyrophosphate (HMP-PP) to form thiamine monophosphate (TMP).</text>
</comment>
<dbReference type="OrthoDB" id="4994at2759"/>
<dbReference type="UniPathway" id="UPA00060">
    <property type="reaction ID" value="UER00139"/>
</dbReference>
<dbReference type="Gene3D" id="3.20.20.70">
    <property type="entry name" value="Aldolase class I"/>
    <property type="match status" value="1"/>
</dbReference>
<dbReference type="GO" id="GO:0004417">
    <property type="term" value="F:hydroxyethylthiazole kinase activity"/>
    <property type="evidence" value="ECO:0007669"/>
    <property type="project" value="UniProtKB-EC"/>
</dbReference>
<evidence type="ECO:0000256" key="8">
    <source>
        <dbReference type="ARBA" id="ARBA00022741"/>
    </source>
</evidence>
<keyword evidence="8" id="KW-0547">Nucleotide-binding</keyword>
<keyword evidence="9" id="KW-0418">Kinase</keyword>
<evidence type="ECO:0000256" key="17">
    <source>
        <dbReference type="ARBA" id="ARBA00061283"/>
    </source>
</evidence>
<comment type="catalytic activity">
    <reaction evidence="14">
        <text>2-(2-carboxy-4-methylthiazol-5-yl)ethyl phosphate + 4-amino-2-methyl-5-(diphosphooxymethyl)pyrimidine + 2 H(+) = thiamine phosphate + CO2 + diphosphate</text>
        <dbReference type="Rhea" id="RHEA:47848"/>
        <dbReference type="ChEBI" id="CHEBI:15378"/>
        <dbReference type="ChEBI" id="CHEBI:16526"/>
        <dbReference type="ChEBI" id="CHEBI:33019"/>
        <dbReference type="ChEBI" id="CHEBI:37575"/>
        <dbReference type="ChEBI" id="CHEBI:57841"/>
        <dbReference type="ChEBI" id="CHEBI:62890"/>
        <dbReference type="EC" id="2.5.1.3"/>
    </reaction>
</comment>
<evidence type="ECO:0000256" key="16">
    <source>
        <dbReference type="ARBA" id="ARBA00061146"/>
    </source>
</evidence>
<protein>
    <submittedName>
        <fullName evidence="19">Thiamine phosphate synthase superfamily</fullName>
    </submittedName>
</protein>
<comment type="catalytic activity">
    <reaction evidence="13">
        <text>4-methyl-5-(2-phosphooxyethyl)-thiazole + 4-amino-2-methyl-5-(diphosphooxymethyl)pyrimidine + H(+) = thiamine phosphate + diphosphate</text>
        <dbReference type="Rhea" id="RHEA:22328"/>
        <dbReference type="ChEBI" id="CHEBI:15378"/>
        <dbReference type="ChEBI" id="CHEBI:33019"/>
        <dbReference type="ChEBI" id="CHEBI:37575"/>
        <dbReference type="ChEBI" id="CHEBI:57841"/>
        <dbReference type="ChEBI" id="CHEBI:58296"/>
        <dbReference type="EC" id="2.5.1.3"/>
    </reaction>
</comment>
<dbReference type="CDD" id="cd01170">
    <property type="entry name" value="THZ_kinase"/>
    <property type="match status" value="1"/>
</dbReference>
<dbReference type="Proteomes" id="UP000320762">
    <property type="component" value="Unassembled WGS sequence"/>
</dbReference>
<evidence type="ECO:0000256" key="14">
    <source>
        <dbReference type="ARBA" id="ARBA00047851"/>
    </source>
</evidence>
<evidence type="ECO:0000256" key="1">
    <source>
        <dbReference type="ARBA" id="ARBA00001771"/>
    </source>
</evidence>
<evidence type="ECO:0000256" key="13">
    <source>
        <dbReference type="ARBA" id="ARBA00047334"/>
    </source>
</evidence>
<evidence type="ECO:0000256" key="4">
    <source>
        <dbReference type="ARBA" id="ARBA00004868"/>
    </source>
</evidence>
<comment type="catalytic activity">
    <reaction evidence="15">
        <text>2-[(2R,5Z)-2-carboxy-4-methylthiazol-5(2H)-ylidene]ethyl phosphate + 4-amino-2-methyl-5-(diphosphooxymethyl)pyrimidine + 2 H(+) = thiamine phosphate + CO2 + diphosphate</text>
        <dbReference type="Rhea" id="RHEA:47844"/>
        <dbReference type="ChEBI" id="CHEBI:15378"/>
        <dbReference type="ChEBI" id="CHEBI:16526"/>
        <dbReference type="ChEBI" id="CHEBI:33019"/>
        <dbReference type="ChEBI" id="CHEBI:37575"/>
        <dbReference type="ChEBI" id="CHEBI:57841"/>
        <dbReference type="ChEBI" id="CHEBI:62899"/>
        <dbReference type="EC" id="2.5.1.3"/>
    </reaction>
</comment>
<evidence type="ECO:0000256" key="11">
    <source>
        <dbReference type="ARBA" id="ARBA00022842"/>
    </source>
</evidence>
<dbReference type="InterPro" id="IPR000417">
    <property type="entry name" value="Hyethyz_kinase"/>
</dbReference>